<dbReference type="Pfam" id="PF00873">
    <property type="entry name" value="ACR_tran"/>
    <property type="match status" value="2"/>
</dbReference>
<dbReference type="SUPFAM" id="SSF82693">
    <property type="entry name" value="Multidrug efflux transporter AcrB pore domain, PN1, PN2, PC1 and PC2 subdomains"/>
    <property type="match status" value="2"/>
</dbReference>
<dbReference type="Gene3D" id="3.30.2090.10">
    <property type="entry name" value="Multidrug efflux transporter AcrB TolC docking domain, DN and DC subdomains"/>
    <property type="match status" value="2"/>
</dbReference>
<feature type="transmembrane region" description="Helical" evidence="1">
    <location>
        <begin position="438"/>
        <end position="457"/>
    </location>
</feature>
<dbReference type="Gene3D" id="3.30.70.1320">
    <property type="entry name" value="Multidrug efflux transporter AcrB pore domain like"/>
    <property type="match status" value="1"/>
</dbReference>
<feature type="transmembrane region" description="Helical" evidence="1">
    <location>
        <begin position="469"/>
        <end position="495"/>
    </location>
</feature>
<feature type="transmembrane region" description="Helical" evidence="1">
    <location>
        <begin position="837"/>
        <end position="854"/>
    </location>
</feature>
<dbReference type="Proteomes" id="UP001501600">
    <property type="component" value="Unassembled WGS sequence"/>
</dbReference>
<feature type="transmembrane region" description="Helical" evidence="1">
    <location>
        <begin position="366"/>
        <end position="387"/>
    </location>
</feature>
<evidence type="ECO:0000259" key="2">
    <source>
        <dbReference type="PROSITE" id="PS50156"/>
    </source>
</evidence>
<feature type="transmembrane region" description="Helical" evidence="1">
    <location>
        <begin position="341"/>
        <end position="360"/>
    </location>
</feature>
<feature type="domain" description="SSD" evidence="2">
    <location>
        <begin position="370"/>
        <end position="490"/>
    </location>
</feature>
<dbReference type="PROSITE" id="PS50156">
    <property type="entry name" value="SSD"/>
    <property type="match status" value="1"/>
</dbReference>
<feature type="transmembrane region" description="Helical" evidence="1">
    <location>
        <begin position="889"/>
        <end position="912"/>
    </location>
</feature>
<proteinExistence type="predicted"/>
<keyword evidence="4" id="KW-1185">Reference proteome</keyword>
<dbReference type="Gene3D" id="3.30.70.1440">
    <property type="entry name" value="Multidrug efflux transporter AcrB pore domain"/>
    <property type="match status" value="1"/>
</dbReference>
<dbReference type="Gene3D" id="3.30.70.1430">
    <property type="entry name" value="Multidrug efflux transporter AcrB pore domain"/>
    <property type="match status" value="2"/>
</dbReference>
<evidence type="ECO:0000313" key="3">
    <source>
        <dbReference type="EMBL" id="GAA5189070.1"/>
    </source>
</evidence>
<organism evidence="3 4">
    <name type="scientific">Ferrimonas gelatinilytica</name>
    <dbReference type="NCBI Taxonomy" id="1255257"/>
    <lineage>
        <taxon>Bacteria</taxon>
        <taxon>Pseudomonadati</taxon>
        <taxon>Pseudomonadota</taxon>
        <taxon>Gammaproteobacteria</taxon>
        <taxon>Alteromonadales</taxon>
        <taxon>Ferrimonadaceae</taxon>
        <taxon>Ferrimonas</taxon>
    </lineage>
</organism>
<dbReference type="Gene3D" id="1.20.1640.10">
    <property type="entry name" value="Multidrug efflux transporter AcrB transmembrane domain"/>
    <property type="match status" value="2"/>
</dbReference>
<feature type="transmembrane region" description="Helical" evidence="1">
    <location>
        <begin position="968"/>
        <end position="995"/>
    </location>
</feature>
<keyword evidence="1" id="KW-0472">Membrane</keyword>
<keyword evidence="1" id="KW-1133">Transmembrane helix</keyword>
<name>A0ABP9RZM6_9GAMM</name>
<dbReference type="EMBL" id="BAABLF010000006">
    <property type="protein sequence ID" value="GAA5189070.1"/>
    <property type="molecule type" value="Genomic_DNA"/>
</dbReference>
<dbReference type="PRINTS" id="PR00702">
    <property type="entry name" value="ACRIFLAVINRP"/>
</dbReference>
<dbReference type="InterPro" id="IPR027463">
    <property type="entry name" value="AcrB_DN_DC_subdom"/>
</dbReference>
<dbReference type="InterPro" id="IPR001036">
    <property type="entry name" value="Acrflvin-R"/>
</dbReference>
<keyword evidence="1" id="KW-0812">Transmembrane</keyword>
<dbReference type="PANTHER" id="PTHR32063">
    <property type="match status" value="1"/>
</dbReference>
<feature type="transmembrane region" description="Helical" evidence="1">
    <location>
        <begin position="20"/>
        <end position="44"/>
    </location>
</feature>
<accession>A0ABP9RZM6</accession>
<feature type="transmembrane region" description="Helical" evidence="1">
    <location>
        <begin position="861"/>
        <end position="883"/>
    </location>
</feature>
<dbReference type="RefSeq" id="WP_345316006.1">
    <property type="nucleotide sequence ID" value="NZ_BAABLF010000006.1"/>
</dbReference>
<reference evidence="4" key="1">
    <citation type="journal article" date="2019" name="Int. J. Syst. Evol. Microbiol.">
        <title>The Global Catalogue of Microorganisms (GCM) 10K type strain sequencing project: providing services to taxonomists for standard genome sequencing and annotation.</title>
        <authorList>
            <consortium name="The Broad Institute Genomics Platform"/>
            <consortium name="The Broad Institute Genome Sequencing Center for Infectious Disease"/>
            <person name="Wu L."/>
            <person name="Ma J."/>
        </authorList>
    </citation>
    <scope>NUCLEOTIDE SEQUENCE [LARGE SCALE GENOMIC DNA]</scope>
    <source>
        <strain evidence="4">JCM 18720</strain>
    </source>
</reference>
<gene>
    <name evidence="3" type="ORF">GCM10025772_10580</name>
</gene>
<dbReference type="SUPFAM" id="SSF82866">
    <property type="entry name" value="Multidrug efflux transporter AcrB transmembrane domain"/>
    <property type="match status" value="2"/>
</dbReference>
<feature type="transmembrane region" description="Helical" evidence="1">
    <location>
        <begin position="933"/>
        <end position="956"/>
    </location>
</feature>
<comment type="caution">
    <text evidence="3">The sequence shown here is derived from an EMBL/GenBank/DDBJ whole genome shotgun (WGS) entry which is preliminary data.</text>
</comment>
<dbReference type="PANTHER" id="PTHR32063:SF73">
    <property type="entry name" value="RND SUPERFAMILY EFFLUX PUMP PERMEASE COMPONENT 1"/>
    <property type="match status" value="1"/>
</dbReference>
<dbReference type="SUPFAM" id="SSF82714">
    <property type="entry name" value="Multidrug efflux transporter AcrB TolC docking domain, DN and DC subdomains"/>
    <property type="match status" value="2"/>
</dbReference>
<sequence length="1023" mass="113627">MMQHDNNAAPSGGSLTRLALGRPVTVTMAFLALGLLGLVAARLLPLEMWPGLEIPQITVQVPYEGGSPREVEREITEVLEGSLATLSGIKRMRSGSSQTESWIRLDFDWDEAIASKVVEVRERVDAVRHLLPEDVERVLIWQFSTEDMPILTLRLSSARDLSGAWDLLDQQLKRPLERLPGVSRVALYGVEPQEIQIRLIPERLMAHDIDPNWLGDRLKQQNFVLSGGTLRQGEQLWQITQKGEYRSVEAIRALTVKPGLTLGDLAQIQYQRPEITEGRLLDRRYAVGLDIFKESGANLVEVADRVLAVVDQVRGQRQFDGIDLYVMDDQADGVKASLKDLALAGAIGALLSFAVLWLFIRNPLTTLLIVISVPLSITLTLGVMYLLGYSLNILSMMGLLLAVGMLIDNAVVVSESVLQQDSRDRRRAVILGVDRVVLAVMAGTLTTAIVFLPNIFGVKVQLTIFLEHVAIAICLSLLASLLIARTLLPLLLYHFGQLGQTAAPPEAARYRRLLGWCLDRPVRTGAMALLLLGSTAYPLSQISQGDDDEGDPRRLYINYQVEGRHSLRVTEGMLNTMEDYLYANQARFGIESVYSYFSPNDLQSTLILTDPLPMPMPELKKVIAEGFPKLPYARPVFGWQGNDDRGLRLYLHGRSTERLMTLADDLLPLLGEVEGLSDLRTEISRSESELVVRFDRDKLARLGLSLSAASRTVATALRGENLRSFRHDPSGEIAIRLQWQPQWRQALERLEQLPLARIRGQVVTLQQVATLAEQPRLDEIRHENRQTALAIGGNIDSDVDYNRLRDAIRARLDALRLPEGYHYSFGGGFQYQDESQALMVTNMLLAVAMIYIVMAALFESLLLPTAVISAILFSLTGVFWALLLTGQNLSVMAMIGILVLMGVVVNNGIVLVDQINQHEPAPQRMRQAIIDAAVSRWRPVLMTVATTILGLLPLALWETRLAGGGPSYSPMAIAIIGGLAFSTLTSLLLVPYLYLMLSRLRSRVSAGIGRTLARCRRWRPAWL</sequence>
<dbReference type="InterPro" id="IPR000731">
    <property type="entry name" value="SSD"/>
</dbReference>
<evidence type="ECO:0000313" key="4">
    <source>
        <dbReference type="Proteomes" id="UP001501600"/>
    </source>
</evidence>
<evidence type="ECO:0000256" key="1">
    <source>
        <dbReference type="SAM" id="Phobius"/>
    </source>
</evidence>
<protein>
    <submittedName>
        <fullName evidence="3">Efflux RND transporter permease subunit</fullName>
    </submittedName>
</protein>